<evidence type="ECO:0000313" key="1">
    <source>
        <dbReference type="EMBL" id="CAG8783732.1"/>
    </source>
</evidence>
<dbReference type="AlphaFoldDB" id="A0A9N9JKG5"/>
<feature type="non-terminal residue" evidence="1">
    <location>
        <position position="1"/>
    </location>
</feature>
<dbReference type="EMBL" id="CAJVPY010022784">
    <property type="protein sequence ID" value="CAG8783732.1"/>
    <property type="molecule type" value="Genomic_DNA"/>
</dbReference>
<organism evidence="1 2">
    <name type="scientific">Dentiscutata erythropus</name>
    <dbReference type="NCBI Taxonomy" id="1348616"/>
    <lineage>
        <taxon>Eukaryota</taxon>
        <taxon>Fungi</taxon>
        <taxon>Fungi incertae sedis</taxon>
        <taxon>Mucoromycota</taxon>
        <taxon>Glomeromycotina</taxon>
        <taxon>Glomeromycetes</taxon>
        <taxon>Diversisporales</taxon>
        <taxon>Gigasporaceae</taxon>
        <taxon>Dentiscutata</taxon>
    </lineage>
</organism>
<evidence type="ECO:0000313" key="2">
    <source>
        <dbReference type="Proteomes" id="UP000789405"/>
    </source>
</evidence>
<gene>
    <name evidence="1" type="ORF">DERYTH_LOCUS19980</name>
</gene>
<dbReference type="Proteomes" id="UP000789405">
    <property type="component" value="Unassembled WGS sequence"/>
</dbReference>
<protein>
    <submittedName>
        <fullName evidence="1">8783_t:CDS:1</fullName>
    </submittedName>
</protein>
<keyword evidence="2" id="KW-1185">Reference proteome</keyword>
<feature type="non-terminal residue" evidence="1">
    <location>
        <position position="69"/>
    </location>
</feature>
<proteinExistence type="predicted"/>
<name>A0A9N9JKG5_9GLOM</name>
<sequence length="69" mass="8161">DEPEVERYIATILNPRFKDLSFEPKKLKLIKKELKYRIEIAKNKYLTASAKNNQSFSLLNLLFEKSSQE</sequence>
<accession>A0A9N9JKG5</accession>
<comment type="caution">
    <text evidence="1">The sequence shown here is derived from an EMBL/GenBank/DDBJ whole genome shotgun (WGS) entry which is preliminary data.</text>
</comment>
<reference evidence="1" key="1">
    <citation type="submission" date="2021-06" db="EMBL/GenBank/DDBJ databases">
        <authorList>
            <person name="Kallberg Y."/>
            <person name="Tangrot J."/>
            <person name="Rosling A."/>
        </authorList>
    </citation>
    <scope>NUCLEOTIDE SEQUENCE</scope>
    <source>
        <strain evidence="1">MA453B</strain>
    </source>
</reference>